<dbReference type="InterPro" id="IPR013087">
    <property type="entry name" value="Znf_C2H2_type"/>
</dbReference>
<dbReference type="OrthoDB" id="8685330at2759"/>
<dbReference type="GO" id="GO:0005634">
    <property type="term" value="C:nucleus"/>
    <property type="evidence" value="ECO:0007669"/>
    <property type="project" value="UniProtKB-SubCell"/>
</dbReference>
<evidence type="ECO:0000259" key="8">
    <source>
        <dbReference type="PROSITE" id="PS00028"/>
    </source>
</evidence>
<evidence type="ECO:0000256" key="7">
    <source>
        <dbReference type="ARBA" id="ARBA00023242"/>
    </source>
</evidence>
<evidence type="ECO:0000256" key="6">
    <source>
        <dbReference type="ARBA" id="ARBA00023125"/>
    </source>
</evidence>
<feature type="domain" description="C2H2-type" evidence="8">
    <location>
        <begin position="99"/>
        <end position="120"/>
    </location>
</feature>
<dbReference type="EMBL" id="CAACVG010009572">
    <property type="protein sequence ID" value="VEN53609.1"/>
    <property type="molecule type" value="Genomic_DNA"/>
</dbReference>
<keyword evidence="7" id="KW-0539">Nucleus</keyword>
<evidence type="ECO:0000256" key="1">
    <source>
        <dbReference type="ARBA" id="ARBA00004123"/>
    </source>
</evidence>
<evidence type="ECO:0000313" key="9">
    <source>
        <dbReference type="EMBL" id="VEN53609.1"/>
    </source>
</evidence>
<dbReference type="GO" id="GO:0003677">
    <property type="term" value="F:DNA binding"/>
    <property type="evidence" value="ECO:0007669"/>
    <property type="project" value="UniProtKB-KW"/>
</dbReference>
<evidence type="ECO:0000256" key="3">
    <source>
        <dbReference type="ARBA" id="ARBA00022737"/>
    </source>
</evidence>
<dbReference type="PANTHER" id="PTHR24392">
    <property type="entry name" value="ZINC FINGER PROTEIN"/>
    <property type="match status" value="1"/>
</dbReference>
<dbReference type="Gene3D" id="3.30.160.60">
    <property type="entry name" value="Classic Zinc Finger"/>
    <property type="match status" value="2"/>
</dbReference>
<evidence type="ECO:0000313" key="10">
    <source>
        <dbReference type="Proteomes" id="UP000410492"/>
    </source>
</evidence>
<keyword evidence="3" id="KW-0677">Repeat</keyword>
<dbReference type="SMART" id="SM00355">
    <property type="entry name" value="ZnF_C2H2"/>
    <property type="match status" value="4"/>
</dbReference>
<sequence>MTYECADCTCQTKFTRHMLKHPGTAHNSNRRCLQCDILFTRKSYLDEHIVRKHPNSASSVSNKIHKCAYCTYQTVIKTNFVSHMLKHPETAVKSKFSTCVHCNASFKSKRSLDDHIVRKHPDFLGSISTKIYECTHCTFKTVKK</sequence>
<dbReference type="Proteomes" id="UP000410492">
    <property type="component" value="Unassembled WGS sequence"/>
</dbReference>
<evidence type="ECO:0000256" key="5">
    <source>
        <dbReference type="ARBA" id="ARBA00022833"/>
    </source>
</evidence>
<reference evidence="9 10" key="1">
    <citation type="submission" date="2019-01" db="EMBL/GenBank/DDBJ databases">
        <authorList>
            <person name="Sayadi A."/>
        </authorList>
    </citation>
    <scope>NUCLEOTIDE SEQUENCE [LARGE SCALE GENOMIC DNA]</scope>
</reference>
<keyword evidence="6" id="KW-0238">DNA-binding</keyword>
<feature type="domain" description="C2H2-type" evidence="8">
    <location>
        <begin position="32"/>
        <end position="53"/>
    </location>
</feature>
<keyword evidence="4" id="KW-0863">Zinc-finger</keyword>
<proteinExistence type="predicted"/>
<gene>
    <name evidence="9" type="ORF">CALMAC_LOCUS13356</name>
</gene>
<evidence type="ECO:0000256" key="4">
    <source>
        <dbReference type="ARBA" id="ARBA00022771"/>
    </source>
</evidence>
<feature type="non-terminal residue" evidence="9">
    <location>
        <position position="144"/>
    </location>
</feature>
<dbReference type="PROSITE" id="PS00028">
    <property type="entry name" value="ZINC_FINGER_C2H2_1"/>
    <property type="match status" value="2"/>
</dbReference>
<keyword evidence="2" id="KW-0479">Metal-binding</keyword>
<name>A0A653D241_CALMS</name>
<evidence type="ECO:0000256" key="2">
    <source>
        <dbReference type="ARBA" id="ARBA00022723"/>
    </source>
</evidence>
<accession>A0A653D241</accession>
<comment type="subcellular location">
    <subcellularLocation>
        <location evidence="1">Nucleus</location>
    </subcellularLocation>
</comment>
<keyword evidence="10" id="KW-1185">Reference proteome</keyword>
<dbReference type="GO" id="GO:0008270">
    <property type="term" value="F:zinc ion binding"/>
    <property type="evidence" value="ECO:0007669"/>
    <property type="project" value="UniProtKB-KW"/>
</dbReference>
<dbReference type="PANTHER" id="PTHR24392:SF56">
    <property type="entry name" value="ZINC FINGER PROTEIN 510"/>
    <property type="match status" value="1"/>
</dbReference>
<protein>
    <recommendedName>
        <fullName evidence="8">C2H2-type domain-containing protein</fullName>
    </recommendedName>
</protein>
<keyword evidence="5" id="KW-0862">Zinc</keyword>
<organism evidence="9 10">
    <name type="scientific">Callosobruchus maculatus</name>
    <name type="common">Southern cowpea weevil</name>
    <name type="synonym">Pulse bruchid</name>
    <dbReference type="NCBI Taxonomy" id="64391"/>
    <lineage>
        <taxon>Eukaryota</taxon>
        <taxon>Metazoa</taxon>
        <taxon>Ecdysozoa</taxon>
        <taxon>Arthropoda</taxon>
        <taxon>Hexapoda</taxon>
        <taxon>Insecta</taxon>
        <taxon>Pterygota</taxon>
        <taxon>Neoptera</taxon>
        <taxon>Endopterygota</taxon>
        <taxon>Coleoptera</taxon>
        <taxon>Polyphaga</taxon>
        <taxon>Cucujiformia</taxon>
        <taxon>Chrysomeloidea</taxon>
        <taxon>Chrysomelidae</taxon>
        <taxon>Bruchinae</taxon>
        <taxon>Bruchini</taxon>
        <taxon>Callosobruchus</taxon>
    </lineage>
</organism>
<dbReference type="AlphaFoldDB" id="A0A653D241"/>